<gene>
    <name evidence="2" type="ORF">M123_1994</name>
</gene>
<dbReference type="EMBL" id="JGDS01000049">
    <property type="protein sequence ID" value="EXZ73713.1"/>
    <property type="molecule type" value="Genomic_DNA"/>
</dbReference>
<name>A0A016AXE1_BACFG</name>
<keyword evidence="1" id="KW-1133">Transmembrane helix</keyword>
<evidence type="ECO:0000313" key="3">
    <source>
        <dbReference type="Proteomes" id="UP000020938"/>
    </source>
</evidence>
<keyword evidence="1" id="KW-0472">Membrane</keyword>
<dbReference type="Proteomes" id="UP000020938">
    <property type="component" value="Unassembled WGS sequence"/>
</dbReference>
<feature type="transmembrane region" description="Helical" evidence="1">
    <location>
        <begin position="6"/>
        <end position="26"/>
    </location>
</feature>
<evidence type="ECO:0000256" key="1">
    <source>
        <dbReference type="SAM" id="Phobius"/>
    </source>
</evidence>
<reference evidence="2 3" key="1">
    <citation type="submission" date="2014-02" db="EMBL/GenBank/DDBJ databases">
        <authorList>
            <person name="Sears C."/>
            <person name="Carroll K."/>
            <person name="Sack B.R."/>
            <person name="Qadri F."/>
            <person name="Myers L.L."/>
            <person name="Chung G.-T."/>
            <person name="Escheverria P."/>
            <person name="Fraser C.M."/>
            <person name="Sadzewicz L."/>
            <person name="Shefchek K.A."/>
            <person name="Tallon L."/>
            <person name="Das S.P."/>
            <person name="Daugherty S."/>
            <person name="Mongodin E.F."/>
        </authorList>
    </citation>
    <scope>NUCLEOTIDE SEQUENCE [LARGE SCALE GENOMIC DNA]</scope>
    <source>
        <strain evidence="2 3">3976T8</strain>
    </source>
</reference>
<dbReference type="PATRIC" id="fig|1339314.3.peg.2203"/>
<accession>A0A016AXE1</accession>
<keyword evidence="1" id="KW-0812">Transmembrane</keyword>
<dbReference type="InterPro" id="IPR027853">
    <property type="entry name" value="DUF4492"/>
</dbReference>
<sequence length="53" mass="6254">MTLGRTLWLIILVKLFIMFFILRLFFFPNFLSSQPTDKDKGEYVAGELIERGQ</sequence>
<protein>
    <recommendedName>
        <fullName evidence="4">DUF4492 domain-containing protein</fullName>
    </recommendedName>
</protein>
<evidence type="ECO:0008006" key="4">
    <source>
        <dbReference type="Google" id="ProtNLM"/>
    </source>
</evidence>
<evidence type="ECO:0000313" key="2">
    <source>
        <dbReference type="EMBL" id="EXZ73713.1"/>
    </source>
</evidence>
<dbReference type="AlphaFoldDB" id="A0A016AXE1"/>
<proteinExistence type="predicted"/>
<comment type="caution">
    <text evidence="2">The sequence shown here is derived from an EMBL/GenBank/DDBJ whole genome shotgun (WGS) entry which is preliminary data.</text>
</comment>
<dbReference type="Pfam" id="PF14899">
    <property type="entry name" value="DUF4492"/>
    <property type="match status" value="1"/>
</dbReference>
<organism evidence="2 3">
    <name type="scientific">Bacteroides fragilis str. 3976T8</name>
    <dbReference type="NCBI Taxonomy" id="1339314"/>
    <lineage>
        <taxon>Bacteria</taxon>
        <taxon>Pseudomonadati</taxon>
        <taxon>Bacteroidota</taxon>
        <taxon>Bacteroidia</taxon>
        <taxon>Bacteroidales</taxon>
        <taxon>Bacteroidaceae</taxon>
        <taxon>Bacteroides</taxon>
    </lineage>
</organism>